<organism evidence="1 2">
    <name type="scientific">Halocaridina rubra</name>
    <name type="common">Hawaiian red shrimp</name>
    <dbReference type="NCBI Taxonomy" id="373956"/>
    <lineage>
        <taxon>Eukaryota</taxon>
        <taxon>Metazoa</taxon>
        <taxon>Ecdysozoa</taxon>
        <taxon>Arthropoda</taxon>
        <taxon>Crustacea</taxon>
        <taxon>Multicrustacea</taxon>
        <taxon>Malacostraca</taxon>
        <taxon>Eumalacostraca</taxon>
        <taxon>Eucarida</taxon>
        <taxon>Decapoda</taxon>
        <taxon>Pleocyemata</taxon>
        <taxon>Caridea</taxon>
        <taxon>Atyoidea</taxon>
        <taxon>Atyidae</taxon>
        <taxon>Halocaridina</taxon>
    </lineage>
</organism>
<dbReference type="AlphaFoldDB" id="A0AAN8X544"/>
<dbReference type="EMBL" id="JAXCGZ010013550">
    <property type="protein sequence ID" value="KAK7072305.1"/>
    <property type="molecule type" value="Genomic_DNA"/>
</dbReference>
<sequence>VVVVFVQKSWEQLFQSSRHCHPCLWLLNQNCLVLAWLRLRSSPPSLAKLLNHHLQQML</sequence>
<gene>
    <name evidence="1" type="ORF">SK128_003008</name>
</gene>
<protein>
    <submittedName>
        <fullName evidence="1">Uncharacterized protein</fullName>
    </submittedName>
</protein>
<comment type="caution">
    <text evidence="1">The sequence shown here is derived from an EMBL/GenBank/DDBJ whole genome shotgun (WGS) entry which is preliminary data.</text>
</comment>
<evidence type="ECO:0000313" key="1">
    <source>
        <dbReference type="EMBL" id="KAK7072305.1"/>
    </source>
</evidence>
<proteinExistence type="predicted"/>
<reference evidence="1 2" key="1">
    <citation type="submission" date="2023-11" db="EMBL/GenBank/DDBJ databases">
        <title>Halocaridina rubra genome assembly.</title>
        <authorList>
            <person name="Smith C."/>
        </authorList>
    </citation>
    <scope>NUCLEOTIDE SEQUENCE [LARGE SCALE GENOMIC DNA]</scope>
    <source>
        <strain evidence="1">EP-1</strain>
        <tissue evidence="1">Whole</tissue>
    </source>
</reference>
<feature type="non-terminal residue" evidence="1">
    <location>
        <position position="1"/>
    </location>
</feature>
<dbReference type="Proteomes" id="UP001381693">
    <property type="component" value="Unassembled WGS sequence"/>
</dbReference>
<name>A0AAN8X544_HALRR</name>
<keyword evidence="2" id="KW-1185">Reference proteome</keyword>
<evidence type="ECO:0000313" key="2">
    <source>
        <dbReference type="Proteomes" id="UP001381693"/>
    </source>
</evidence>
<accession>A0AAN8X544</accession>